<dbReference type="SUPFAM" id="SSF49299">
    <property type="entry name" value="PKD domain"/>
    <property type="match status" value="7"/>
</dbReference>
<feature type="chain" id="PRO_5002074344" description="PKD domain-containing protein" evidence="6">
    <location>
        <begin position="23"/>
        <end position="891"/>
    </location>
</feature>
<feature type="domain" description="PKD" evidence="7">
    <location>
        <begin position="360"/>
        <end position="436"/>
    </location>
</feature>
<dbReference type="PANTHER" id="PTHR46730:SF4">
    <property type="entry name" value="POLYCYSTIC KIDNEY DISEASE PROTEIN 1-LIKE 1"/>
    <property type="match status" value="1"/>
</dbReference>
<dbReference type="GO" id="GO:0006816">
    <property type="term" value="P:calcium ion transport"/>
    <property type="evidence" value="ECO:0007669"/>
    <property type="project" value="TreeGrafter"/>
</dbReference>
<dbReference type="CDD" id="cd00146">
    <property type="entry name" value="PKD"/>
    <property type="match status" value="7"/>
</dbReference>
<gene>
    <name evidence="8" type="ORF">SCABRO_03564</name>
</gene>
<dbReference type="GO" id="GO:0005886">
    <property type="term" value="C:plasma membrane"/>
    <property type="evidence" value="ECO:0007669"/>
    <property type="project" value="TreeGrafter"/>
</dbReference>
<feature type="non-terminal residue" evidence="8">
    <location>
        <position position="891"/>
    </location>
</feature>
<evidence type="ECO:0000256" key="4">
    <source>
        <dbReference type="ARBA" id="ARBA00022989"/>
    </source>
</evidence>
<dbReference type="Proteomes" id="UP000030652">
    <property type="component" value="Unassembled WGS sequence"/>
</dbReference>
<dbReference type="Gene3D" id="2.60.40.10">
    <property type="entry name" value="Immunoglobulins"/>
    <property type="match status" value="7"/>
</dbReference>
<comment type="subcellular location">
    <subcellularLocation>
        <location evidence="1">Membrane</location>
        <topology evidence="1">Multi-pass membrane protein</topology>
    </subcellularLocation>
</comment>
<feature type="domain" description="PKD" evidence="7">
    <location>
        <begin position="480"/>
        <end position="538"/>
    </location>
</feature>
<protein>
    <recommendedName>
        <fullName evidence="7">PKD domain-containing protein</fullName>
    </recommendedName>
</protein>
<dbReference type="InterPro" id="IPR013783">
    <property type="entry name" value="Ig-like_fold"/>
</dbReference>
<evidence type="ECO:0000259" key="7">
    <source>
        <dbReference type="PROSITE" id="PS50093"/>
    </source>
</evidence>
<dbReference type="EMBL" id="JRYO01000244">
    <property type="protein sequence ID" value="KHE90719.1"/>
    <property type="molecule type" value="Genomic_DNA"/>
</dbReference>
<proteinExistence type="predicted"/>
<evidence type="ECO:0000256" key="2">
    <source>
        <dbReference type="ARBA" id="ARBA00022692"/>
    </source>
</evidence>
<dbReference type="AlphaFoldDB" id="A0A0B0EDI0"/>
<feature type="domain" description="PKD" evidence="7">
    <location>
        <begin position="289"/>
        <end position="343"/>
    </location>
</feature>
<evidence type="ECO:0000256" key="6">
    <source>
        <dbReference type="SAM" id="SignalP"/>
    </source>
</evidence>
<comment type="caution">
    <text evidence="8">The sequence shown here is derived from an EMBL/GenBank/DDBJ whole genome shotgun (WGS) entry which is preliminary data.</text>
</comment>
<evidence type="ECO:0000313" key="9">
    <source>
        <dbReference type="Proteomes" id="UP000030652"/>
    </source>
</evidence>
<dbReference type="InterPro" id="IPR035986">
    <property type="entry name" value="PKD_dom_sf"/>
</dbReference>
<keyword evidence="3" id="KW-0677">Repeat</keyword>
<feature type="signal peptide" evidence="6">
    <location>
        <begin position="1"/>
        <end position="22"/>
    </location>
</feature>
<keyword evidence="5" id="KW-0472">Membrane</keyword>
<dbReference type="InterPro" id="IPR022409">
    <property type="entry name" value="PKD/Chitinase_dom"/>
</dbReference>
<feature type="domain" description="PKD" evidence="7">
    <location>
        <begin position="801"/>
        <end position="881"/>
    </location>
</feature>
<keyword evidence="6" id="KW-0732">Signal</keyword>
<organism evidence="8 9">
    <name type="scientific">Candidatus Scalindua brodae</name>
    <dbReference type="NCBI Taxonomy" id="237368"/>
    <lineage>
        <taxon>Bacteria</taxon>
        <taxon>Pseudomonadati</taxon>
        <taxon>Planctomycetota</taxon>
        <taxon>Candidatus Brocadiia</taxon>
        <taxon>Candidatus Brocadiales</taxon>
        <taxon>Candidatus Scalinduaceae</taxon>
        <taxon>Candidatus Scalindua</taxon>
    </lineage>
</organism>
<evidence type="ECO:0000313" key="8">
    <source>
        <dbReference type="EMBL" id="KHE90719.1"/>
    </source>
</evidence>
<dbReference type="PROSITE" id="PS50093">
    <property type="entry name" value="PKD"/>
    <property type="match status" value="7"/>
</dbReference>
<evidence type="ECO:0000256" key="1">
    <source>
        <dbReference type="ARBA" id="ARBA00004141"/>
    </source>
</evidence>
<accession>A0A0B0EDI0</accession>
<evidence type="ECO:0000256" key="3">
    <source>
        <dbReference type="ARBA" id="ARBA00022737"/>
    </source>
</evidence>
<feature type="domain" description="PKD" evidence="7">
    <location>
        <begin position="565"/>
        <end position="619"/>
    </location>
</feature>
<dbReference type="PANTHER" id="PTHR46730">
    <property type="entry name" value="POLYCYSTIN-1"/>
    <property type="match status" value="1"/>
</dbReference>
<sequence>MKKLLFFTFVIVVAMGAGKSFAYTVPENDTNVEFLYVTGPEGDPLRGADDHTQVLHIDIPEGEQGEVSIGVYDPDTGGDVDARTDSKNAWNTDSIITLSGRDGEIYKKKFKGNQYDNKVYHFKPLSVTDGVKIGGYYRFTLEVTAVSGDDANLFKVEVSPESARVSSPNITFRLAEGKDSKMYFYPLVPEGIDQIVVSNYDLDEEGGTSSIHDPSNDKEYDIEGSQSGQWQDTVVNLSSTKERFLNYKIVKGTQYWAHAGVRIADKDGNPIPIYFRKKAKPVFLGTCNEFTFDATSSFDPDNQALAYHWDFGDGNVSEEAVVTHRFEQGGDYNVILSVQDNSGLECDTAVTSQIVSVNTPPVASLTGPGKACTDQVVTFDASGTVDNTPDQLTYNWDFGDGTSAEGARVTKSFDKGGTYNIQLFVDDNAGTTCSTDSTGKLITINTNPVANAGKDIDFCLQHNQDYIVSFDGSGSTDADGDSLSYNWDFGDGTGDSGVNVTHVYPHRGEYVATLSVDDGFGSVCSSHTDTVNVKLNKAPVAVAGDNITVCQGNEALFDGSGSIGEEGEDLTYTWDFGDGTIEVGAKLAHIYQTGGIYKAVLTVNDLANTKCSTSSDSIVVTVNSKPSAIFSGVNIACTGEDVSFDASGTSDPDGDNLTYSWDFGDGTNANGGANVTHTYNAGGVYSVRLTVDDNKGTACSKDMTAMNVSINTPPSAVLSGANVACTGAEVSFNADGSSDADGDSLTYTWDFGDGSDLQTGSNVTHAYNKGGVYSVRMTVNDNKGTACSADMAVMNISINTPPSAVLNSTKVACTGDKLLFDTDGSNDPDGDNLSHVWDFGDGTDLQTGSNVTHTYRRGGVYAVKLITNDDKGTECSRDIQVVNVRINTPPV</sequence>
<evidence type="ECO:0000256" key="5">
    <source>
        <dbReference type="ARBA" id="ARBA00023136"/>
    </source>
</evidence>
<name>A0A0B0EDI0_9BACT</name>
<dbReference type="Pfam" id="PF18911">
    <property type="entry name" value="PKD_4"/>
    <property type="match status" value="7"/>
</dbReference>
<dbReference type="InterPro" id="IPR000601">
    <property type="entry name" value="PKD_dom"/>
</dbReference>
<reference evidence="8 9" key="1">
    <citation type="submission" date="2014-10" db="EMBL/GenBank/DDBJ databases">
        <title>Draft genome of anammox bacterium scalindua brodae, obtained using differential coverage binning of sequence data from two enrichment reactors.</title>
        <authorList>
            <person name="Speth D.R."/>
            <person name="Russ L."/>
            <person name="Kartal B."/>
            <person name="Op den Camp H.J."/>
            <person name="Dutilh B.E."/>
            <person name="Jetten M.S."/>
        </authorList>
    </citation>
    <scope>NUCLEOTIDE SEQUENCE [LARGE SCALE GENOMIC DNA]</scope>
    <source>
        <strain evidence="8">RU1</strain>
    </source>
</reference>
<feature type="domain" description="PKD" evidence="7">
    <location>
        <begin position="713"/>
        <end position="793"/>
    </location>
</feature>
<dbReference type="GO" id="GO:0005261">
    <property type="term" value="F:monoatomic cation channel activity"/>
    <property type="evidence" value="ECO:0007669"/>
    <property type="project" value="TreeGrafter"/>
</dbReference>
<dbReference type="SMART" id="SM00089">
    <property type="entry name" value="PKD"/>
    <property type="match status" value="7"/>
</dbReference>
<feature type="domain" description="PKD" evidence="7">
    <location>
        <begin position="625"/>
        <end position="698"/>
    </location>
</feature>
<keyword evidence="2" id="KW-0812">Transmembrane</keyword>
<keyword evidence="4" id="KW-1133">Transmembrane helix</keyword>
<dbReference type="eggNOG" id="COG3291">
    <property type="taxonomic scope" value="Bacteria"/>
</dbReference>